<organism evidence="1 2">
    <name type="scientific">Hevea brasiliensis</name>
    <name type="common">Para rubber tree</name>
    <name type="synonym">Siphonia brasiliensis</name>
    <dbReference type="NCBI Taxonomy" id="3981"/>
    <lineage>
        <taxon>Eukaryota</taxon>
        <taxon>Viridiplantae</taxon>
        <taxon>Streptophyta</taxon>
        <taxon>Embryophyta</taxon>
        <taxon>Tracheophyta</taxon>
        <taxon>Spermatophyta</taxon>
        <taxon>Magnoliopsida</taxon>
        <taxon>eudicotyledons</taxon>
        <taxon>Gunneridae</taxon>
        <taxon>Pentapetalae</taxon>
        <taxon>rosids</taxon>
        <taxon>fabids</taxon>
        <taxon>Malpighiales</taxon>
        <taxon>Euphorbiaceae</taxon>
        <taxon>Crotonoideae</taxon>
        <taxon>Micrandreae</taxon>
        <taxon>Hevea</taxon>
    </lineage>
</organism>
<dbReference type="PANTHER" id="PTHR48475">
    <property type="entry name" value="RIBONUCLEASE H"/>
    <property type="match status" value="1"/>
</dbReference>
<dbReference type="Proteomes" id="UP001174677">
    <property type="component" value="Chromosome 6"/>
</dbReference>
<reference evidence="1" key="1">
    <citation type="journal article" date="2023" name="Plant Biotechnol. J.">
        <title>Chromosome-level wild Hevea brasiliensis genome provides new tools for genomic-assisted breeding and valuable loci to elevate rubber yield.</title>
        <authorList>
            <person name="Cheng H."/>
            <person name="Song X."/>
            <person name="Hu Y."/>
            <person name="Wu T."/>
            <person name="Yang Q."/>
            <person name="An Z."/>
            <person name="Feng S."/>
            <person name="Deng Z."/>
            <person name="Wu W."/>
            <person name="Zeng X."/>
            <person name="Tu M."/>
            <person name="Wang X."/>
            <person name="Huang H."/>
        </authorList>
    </citation>
    <scope>NUCLEOTIDE SEQUENCE</scope>
    <source>
        <strain evidence="1">MT/VB/25A 57/8</strain>
    </source>
</reference>
<name>A0ABQ9MIG8_HEVBR</name>
<sequence>MSLISNYLEYGSLLDDPFEAKKIMQKSYRYSVINGWLYKKSFMQPWLKCILPEERAIILIDIHEGLWGNHERAWMITKKAFWQGYFWPTVVDDAKS</sequence>
<evidence type="ECO:0008006" key="3">
    <source>
        <dbReference type="Google" id="ProtNLM"/>
    </source>
</evidence>
<accession>A0ABQ9MIG8</accession>
<keyword evidence="2" id="KW-1185">Reference proteome</keyword>
<gene>
    <name evidence="1" type="ORF">P3X46_010525</name>
</gene>
<evidence type="ECO:0000313" key="1">
    <source>
        <dbReference type="EMBL" id="KAJ9178658.1"/>
    </source>
</evidence>
<dbReference type="EMBL" id="JARPOI010000006">
    <property type="protein sequence ID" value="KAJ9178658.1"/>
    <property type="molecule type" value="Genomic_DNA"/>
</dbReference>
<protein>
    <recommendedName>
        <fullName evidence="3">Integrase zinc-binding domain-containing protein</fullName>
    </recommendedName>
</protein>
<comment type="caution">
    <text evidence="1">The sequence shown here is derived from an EMBL/GenBank/DDBJ whole genome shotgun (WGS) entry which is preliminary data.</text>
</comment>
<dbReference type="Gene3D" id="1.10.340.70">
    <property type="match status" value="1"/>
</dbReference>
<proteinExistence type="predicted"/>
<evidence type="ECO:0000313" key="2">
    <source>
        <dbReference type="Proteomes" id="UP001174677"/>
    </source>
</evidence>
<dbReference type="PANTHER" id="PTHR48475:SF2">
    <property type="entry name" value="RIBONUCLEASE H"/>
    <property type="match status" value="1"/>
</dbReference>